<dbReference type="SUPFAM" id="SSF54534">
    <property type="entry name" value="FKBP-like"/>
    <property type="match status" value="1"/>
</dbReference>
<evidence type="ECO:0000313" key="5">
    <source>
        <dbReference type="EMBL" id="TMQ50841.1"/>
    </source>
</evidence>
<dbReference type="Gene3D" id="3.10.50.40">
    <property type="match status" value="1"/>
</dbReference>
<comment type="caution">
    <text evidence="5">The sequence shown here is derived from an EMBL/GenBank/DDBJ whole genome shotgun (WGS) entry which is preliminary data.</text>
</comment>
<gene>
    <name evidence="5" type="ORF">E6K71_01600</name>
</gene>
<feature type="compositionally biased region" description="Low complexity" evidence="2">
    <location>
        <begin position="422"/>
        <end position="433"/>
    </location>
</feature>
<evidence type="ECO:0000256" key="2">
    <source>
        <dbReference type="SAM" id="MobiDB-lite"/>
    </source>
</evidence>
<proteinExistence type="predicted"/>
<feature type="region of interest" description="Disordered" evidence="2">
    <location>
        <begin position="406"/>
        <end position="433"/>
    </location>
</feature>
<organism evidence="5 6">
    <name type="scientific">Eiseniibacteriota bacterium</name>
    <dbReference type="NCBI Taxonomy" id="2212470"/>
    <lineage>
        <taxon>Bacteria</taxon>
        <taxon>Candidatus Eiseniibacteriota</taxon>
    </lineage>
</organism>
<dbReference type="PROSITE" id="PS50198">
    <property type="entry name" value="PPIC_PPIASE_2"/>
    <property type="match status" value="1"/>
</dbReference>
<feature type="domain" description="PpiC" evidence="4">
    <location>
        <begin position="166"/>
        <end position="262"/>
    </location>
</feature>
<dbReference type="Pfam" id="PF13145">
    <property type="entry name" value="Rotamase_2"/>
    <property type="match status" value="1"/>
</dbReference>
<dbReference type="InterPro" id="IPR050245">
    <property type="entry name" value="PrsA_foldase"/>
</dbReference>
<dbReference type="SUPFAM" id="SSF109998">
    <property type="entry name" value="Triger factor/SurA peptide-binding domain-like"/>
    <property type="match status" value="1"/>
</dbReference>
<dbReference type="Proteomes" id="UP000316292">
    <property type="component" value="Unassembled WGS sequence"/>
</dbReference>
<dbReference type="Pfam" id="PF13174">
    <property type="entry name" value="TPR_6"/>
    <property type="match status" value="1"/>
</dbReference>
<evidence type="ECO:0000313" key="6">
    <source>
        <dbReference type="Proteomes" id="UP000316292"/>
    </source>
</evidence>
<dbReference type="EMBL" id="VBOR01000027">
    <property type="protein sequence ID" value="TMQ50841.1"/>
    <property type="molecule type" value="Genomic_DNA"/>
</dbReference>
<dbReference type="GO" id="GO:0003755">
    <property type="term" value="F:peptidyl-prolyl cis-trans isomerase activity"/>
    <property type="evidence" value="ECO:0007669"/>
    <property type="project" value="UniProtKB-KW"/>
</dbReference>
<keyword evidence="1" id="KW-0697">Rotamase</keyword>
<dbReference type="InterPro" id="IPR046357">
    <property type="entry name" value="PPIase_dom_sf"/>
</dbReference>
<dbReference type="Gene3D" id="1.25.40.10">
    <property type="entry name" value="Tetratricopeptide repeat domain"/>
    <property type="match status" value="1"/>
</dbReference>
<reference evidence="5 6" key="1">
    <citation type="journal article" date="2019" name="Nat. Microbiol.">
        <title>Mediterranean grassland soil C-N compound turnover is dependent on rainfall and depth, and is mediated by genomically divergent microorganisms.</title>
        <authorList>
            <person name="Diamond S."/>
            <person name="Andeer P.F."/>
            <person name="Li Z."/>
            <person name="Crits-Christoph A."/>
            <person name="Burstein D."/>
            <person name="Anantharaman K."/>
            <person name="Lane K.R."/>
            <person name="Thomas B.C."/>
            <person name="Pan C."/>
            <person name="Northen T.R."/>
            <person name="Banfield J.F."/>
        </authorList>
    </citation>
    <scope>NUCLEOTIDE SEQUENCE [LARGE SCALE GENOMIC DNA]</scope>
    <source>
        <strain evidence="5">WS_1</strain>
    </source>
</reference>
<sequence length="433" mass="47587">MIRIRSFLLGFASLLIVSGLMSCAGSSGGRRPSSSEAPAGGPQEWRPAPPGPHNPAVGIVNGRYITRHDVDSVLATAPPSIREDYQKDPEQYKQLVERIANQEAMYQAAMKAGTDRSPGYVSDVRAQERQLLLRHYYQNAMSALPAIPDSAVRTYYDRHPAEFNLPGRARVRHIQVATQARAKEVLRKLGTSTWEEVAARYSTDKLTAKNGGVLGYVTNDTPVVPGIGSAPALVAAAFKLKEGETSEPLKSPKGWHVIRADERTETGPQKFEVVAKQIRTNLENQRTEHFQEDLVNSLKKEYGVTVFEDSLQKAMAPVLKPADLFARAQATDNPRERVALFQKVVRDYPEDKSAVQAAFMIGFTYAEELKDYPAARAAFQSFIAKYPQSDLVASAKWMMENMEHGVPPPSVGIPDTLLLKQSGSPPGGSDSRP</sequence>
<accession>A0A538SHJ1</accession>
<protein>
    <recommendedName>
        <fullName evidence="4">PpiC domain-containing protein</fullName>
    </recommendedName>
</protein>
<dbReference type="PANTHER" id="PTHR47245:SF2">
    <property type="entry name" value="PEPTIDYL-PROLYL CIS-TRANS ISOMERASE HP_0175-RELATED"/>
    <property type="match status" value="1"/>
</dbReference>
<feature type="signal peptide" evidence="3">
    <location>
        <begin position="1"/>
        <end position="24"/>
    </location>
</feature>
<name>A0A538SHJ1_UNCEI</name>
<dbReference type="InterPro" id="IPR000297">
    <property type="entry name" value="PPIase_PpiC"/>
</dbReference>
<feature type="chain" id="PRO_5021833280" description="PpiC domain-containing protein" evidence="3">
    <location>
        <begin position="25"/>
        <end position="433"/>
    </location>
</feature>
<keyword evidence="1" id="KW-0413">Isomerase</keyword>
<dbReference type="InterPro" id="IPR011990">
    <property type="entry name" value="TPR-like_helical_dom_sf"/>
</dbReference>
<dbReference type="PANTHER" id="PTHR47245">
    <property type="entry name" value="PEPTIDYLPROLYL ISOMERASE"/>
    <property type="match status" value="1"/>
</dbReference>
<dbReference type="PROSITE" id="PS51257">
    <property type="entry name" value="PROKAR_LIPOPROTEIN"/>
    <property type="match status" value="1"/>
</dbReference>
<keyword evidence="3" id="KW-0732">Signal</keyword>
<dbReference type="Gene3D" id="1.10.8.1040">
    <property type="match status" value="1"/>
</dbReference>
<dbReference type="AlphaFoldDB" id="A0A538SHJ1"/>
<evidence type="ECO:0000256" key="3">
    <source>
        <dbReference type="SAM" id="SignalP"/>
    </source>
</evidence>
<evidence type="ECO:0000259" key="4">
    <source>
        <dbReference type="PROSITE" id="PS50198"/>
    </source>
</evidence>
<feature type="region of interest" description="Disordered" evidence="2">
    <location>
        <begin position="26"/>
        <end position="57"/>
    </location>
</feature>
<dbReference type="InterPro" id="IPR019734">
    <property type="entry name" value="TPR_rpt"/>
</dbReference>
<evidence type="ECO:0000256" key="1">
    <source>
        <dbReference type="PROSITE-ProRule" id="PRU00278"/>
    </source>
</evidence>
<dbReference type="InterPro" id="IPR027304">
    <property type="entry name" value="Trigger_fact/SurA_dom_sf"/>
</dbReference>